<reference evidence="1" key="1">
    <citation type="journal article" date="2014" name="Int. J. Syst. Evol. Microbiol.">
        <title>Complete genome sequence of Corynebacterium casei LMG S-19264T (=DSM 44701T), isolated from a smear-ripened cheese.</title>
        <authorList>
            <consortium name="US DOE Joint Genome Institute (JGI-PGF)"/>
            <person name="Walter F."/>
            <person name="Albersmeier A."/>
            <person name="Kalinowski J."/>
            <person name="Ruckert C."/>
        </authorList>
    </citation>
    <scope>NUCLEOTIDE SEQUENCE</scope>
    <source>
        <strain evidence="1">KCTC 22164</strain>
    </source>
</reference>
<dbReference type="AlphaFoldDB" id="A0A918MV89"/>
<dbReference type="Proteomes" id="UP000631300">
    <property type="component" value="Unassembled WGS sequence"/>
</dbReference>
<sequence>MAIVKTASASYSPLGKNGQGHVSLASGALSNQPYGFNTRFEDKAGTNPEELIAGAHASCFAMALSFALEGAGFDAGELNVDAAVTLVEDGEGFKVSASALTLDAKVVGIDEDKFKDIAEGAKANCPISKLLDADISLEYTLTA</sequence>
<dbReference type="InterPro" id="IPR036102">
    <property type="entry name" value="OsmC/Ohrsf"/>
</dbReference>
<dbReference type="PANTHER" id="PTHR42830:SF1">
    <property type="entry name" value="OSMOTICALLY INDUCIBLE FAMILY PROTEIN"/>
    <property type="match status" value="1"/>
</dbReference>
<dbReference type="InterPro" id="IPR052707">
    <property type="entry name" value="OsmC_Ohr_Peroxiredoxin"/>
</dbReference>
<dbReference type="InterPro" id="IPR019904">
    <property type="entry name" value="Peroxiredoxin_OsmC"/>
</dbReference>
<name>A0A918MV89_9ALTE</name>
<evidence type="ECO:0000313" key="2">
    <source>
        <dbReference type="Proteomes" id="UP000631300"/>
    </source>
</evidence>
<dbReference type="RefSeq" id="WP_189403576.1">
    <property type="nucleotide sequence ID" value="NZ_BMXP01000001.1"/>
</dbReference>
<dbReference type="PANTHER" id="PTHR42830">
    <property type="entry name" value="OSMOTICALLY INDUCIBLE FAMILY PROTEIN"/>
    <property type="match status" value="1"/>
</dbReference>
<reference evidence="1" key="2">
    <citation type="submission" date="2020-09" db="EMBL/GenBank/DDBJ databases">
        <authorList>
            <person name="Sun Q."/>
            <person name="Kim S."/>
        </authorList>
    </citation>
    <scope>NUCLEOTIDE SEQUENCE</scope>
    <source>
        <strain evidence="1">KCTC 22164</strain>
    </source>
</reference>
<dbReference type="SUPFAM" id="SSF82784">
    <property type="entry name" value="OsmC-like"/>
    <property type="match status" value="1"/>
</dbReference>
<gene>
    <name evidence="1" type="primary">osmC</name>
    <name evidence="1" type="ORF">GCM10007391_05820</name>
</gene>
<protein>
    <submittedName>
        <fullName evidence="1">Peroxiredoxin</fullName>
    </submittedName>
</protein>
<keyword evidence="2" id="KW-1185">Reference proteome</keyword>
<dbReference type="NCBIfam" id="TIGR03562">
    <property type="entry name" value="osmo_induc_OsmC"/>
    <property type="match status" value="1"/>
</dbReference>
<organism evidence="1 2">
    <name type="scientific">Alteromonas halophila</name>
    <dbReference type="NCBI Taxonomy" id="516698"/>
    <lineage>
        <taxon>Bacteria</taxon>
        <taxon>Pseudomonadati</taxon>
        <taxon>Pseudomonadota</taxon>
        <taxon>Gammaproteobacteria</taxon>
        <taxon>Alteromonadales</taxon>
        <taxon>Alteromonadaceae</taxon>
        <taxon>Alteromonas/Salinimonas group</taxon>
        <taxon>Alteromonas</taxon>
    </lineage>
</organism>
<proteinExistence type="predicted"/>
<dbReference type="GO" id="GO:0006979">
    <property type="term" value="P:response to oxidative stress"/>
    <property type="evidence" value="ECO:0007669"/>
    <property type="project" value="InterPro"/>
</dbReference>
<dbReference type="EMBL" id="BMXP01000001">
    <property type="protein sequence ID" value="GGW76155.1"/>
    <property type="molecule type" value="Genomic_DNA"/>
</dbReference>
<dbReference type="InterPro" id="IPR003718">
    <property type="entry name" value="OsmC/Ohr_fam"/>
</dbReference>
<dbReference type="InterPro" id="IPR015946">
    <property type="entry name" value="KH_dom-like_a/b"/>
</dbReference>
<dbReference type="Gene3D" id="3.30.300.20">
    <property type="match status" value="1"/>
</dbReference>
<accession>A0A918MV89</accession>
<comment type="caution">
    <text evidence="1">The sequence shown here is derived from an EMBL/GenBank/DDBJ whole genome shotgun (WGS) entry which is preliminary data.</text>
</comment>
<dbReference type="GO" id="GO:0004601">
    <property type="term" value="F:peroxidase activity"/>
    <property type="evidence" value="ECO:0007669"/>
    <property type="project" value="InterPro"/>
</dbReference>
<evidence type="ECO:0000313" key="1">
    <source>
        <dbReference type="EMBL" id="GGW76155.1"/>
    </source>
</evidence>
<dbReference type="Pfam" id="PF02566">
    <property type="entry name" value="OsmC"/>
    <property type="match status" value="1"/>
</dbReference>